<evidence type="ECO:0000313" key="2">
    <source>
        <dbReference type="EMBL" id="GIY77108.1"/>
    </source>
</evidence>
<feature type="region of interest" description="Disordered" evidence="1">
    <location>
        <begin position="77"/>
        <end position="98"/>
    </location>
</feature>
<gene>
    <name evidence="2" type="ORF">CDAR_299921</name>
</gene>
<dbReference type="AlphaFoldDB" id="A0AAV4W3Y6"/>
<reference evidence="2 3" key="1">
    <citation type="submission" date="2021-06" db="EMBL/GenBank/DDBJ databases">
        <title>Caerostris darwini draft genome.</title>
        <authorList>
            <person name="Kono N."/>
            <person name="Arakawa K."/>
        </authorList>
    </citation>
    <scope>NUCLEOTIDE SEQUENCE [LARGE SCALE GENOMIC DNA]</scope>
</reference>
<dbReference type="EMBL" id="BPLQ01014081">
    <property type="protein sequence ID" value="GIY77108.1"/>
    <property type="molecule type" value="Genomic_DNA"/>
</dbReference>
<dbReference type="Proteomes" id="UP001054837">
    <property type="component" value="Unassembled WGS sequence"/>
</dbReference>
<evidence type="ECO:0000256" key="1">
    <source>
        <dbReference type="SAM" id="MobiDB-lite"/>
    </source>
</evidence>
<keyword evidence="3" id="KW-1185">Reference proteome</keyword>
<name>A0AAV4W3Y6_9ARAC</name>
<proteinExistence type="predicted"/>
<accession>A0AAV4W3Y6</accession>
<protein>
    <submittedName>
        <fullName evidence="2">Uncharacterized protein</fullName>
    </submittedName>
</protein>
<sequence length="98" mass="10986">MLSSSTDRLQDALQLIPSCRGTRGQHYLIEVLLPYSVNTTVSQKMFEQASRSSRSEEGEWRKEEGGRFALQMNPSLMSLRRGGRPGAPKSVCCRENPV</sequence>
<evidence type="ECO:0000313" key="3">
    <source>
        <dbReference type="Proteomes" id="UP001054837"/>
    </source>
</evidence>
<comment type="caution">
    <text evidence="2">The sequence shown here is derived from an EMBL/GenBank/DDBJ whole genome shotgun (WGS) entry which is preliminary data.</text>
</comment>
<organism evidence="2 3">
    <name type="scientific">Caerostris darwini</name>
    <dbReference type="NCBI Taxonomy" id="1538125"/>
    <lineage>
        <taxon>Eukaryota</taxon>
        <taxon>Metazoa</taxon>
        <taxon>Ecdysozoa</taxon>
        <taxon>Arthropoda</taxon>
        <taxon>Chelicerata</taxon>
        <taxon>Arachnida</taxon>
        <taxon>Araneae</taxon>
        <taxon>Araneomorphae</taxon>
        <taxon>Entelegynae</taxon>
        <taxon>Araneoidea</taxon>
        <taxon>Araneidae</taxon>
        <taxon>Caerostris</taxon>
    </lineage>
</organism>